<sequence>MLCGLRAKYERQGHSIQEDIRARLVAENRLKKKYSRPAVDTDSLYQSHVIHPQSESSCLDSCGRDAQSVSIRTARDEVEDDPAIHYGLIASANQLMKDAKLRDQYANEKGIFMLRDGSSRHIVPQTYTELWIYDVNAHSEPQSPGYAVSEAIRTTSEVITDIESTVAKDGDDKILNWPTPTPIDYGSQYSDLLKVRQPGTGQWFLDSTQYQTWRTTQKQICSL</sequence>
<dbReference type="GO" id="GO:0009116">
    <property type="term" value="P:nucleoside metabolic process"/>
    <property type="evidence" value="ECO:0007669"/>
    <property type="project" value="InterPro"/>
</dbReference>
<evidence type="ECO:0000313" key="1">
    <source>
        <dbReference type="EMBL" id="EJP62974.1"/>
    </source>
</evidence>
<name>J4KLX7_BEAB2</name>
<dbReference type="HOGENOM" id="CLU_1239930_0_0_1"/>
<dbReference type="PANTHER" id="PTHR46082:SF11">
    <property type="entry name" value="AAA+ ATPASE DOMAIN-CONTAINING PROTEIN-RELATED"/>
    <property type="match status" value="1"/>
</dbReference>
<dbReference type="AlphaFoldDB" id="J4KLX7"/>
<keyword evidence="2" id="KW-1185">Reference proteome</keyword>
<dbReference type="Proteomes" id="UP000002762">
    <property type="component" value="Unassembled WGS sequence"/>
</dbReference>
<dbReference type="Gene3D" id="3.40.50.1580">
    <property type="entry name" value="Nucleoside phosphorylase domain"/>
    <property type="match status" value="1"/>
</dbReference>
<dbReference type="GO" id="GO:0003824">
    <property type="term" value="F:catalytic activity"/>
    <property type="evidence" value="ECO:0007669"/>
    <property type="project" value="InterPro"/>
</dbReference>
<accession>J4KLX7</accession>
<proteinExistence type="predicted"/>
<dbReference type="InterPro" id="IPR035994">
    <property type="entry name" value="Nucleoside_phosphorylase_sf"/>
</dbReference>
<protein>
    <submittedName>
        <fullName evidence="1">Ankyrin repeat-containing protein</fullName>
    </submittedName>
</protein>
<reference evidence="1 2" key="1">
    <citation type="journal article" date="2012" name="Sci. Rep.">
        <title>Genomic perspectives on the evolution of fungal entomopathogenicity in Beauveria bassiana.</title>
        <authorList>
            <person name="Xiao G."/>
            <person name="Ying S.H."/>
            <person name="Zheng P."/>
            <person name="Wang Z.L."/>
            <person name="Zhang S."/>
            <person name="Xie X.Q."/>
            <person name="Shang Y."/>
            <person name="St Leger R.J."/>
            <person name="Zhao G.P."/>
            <person name="Wang C."/>
            <person name="Feng M.G."/>
        </authorList>
    </citation>
    <scope>NUCLEOTIDE SEQUENCE [LARGE SCALE GENOMIC DNA]</scope>
    <source>
        <strain evidence="1 2">ARSEF 2860</strain>
    </source>
</reference>
<dbReference type="STRING" id="655819.J4KLX7"/>
<dbReference type="EMBL" id="JH725179">
    <property type="protein sequence ID" value="EJP62974.1"/>
    <property type="molecule type" value="Genomic_DNA"/>
</dbReference>
<dbReference type="InParanoid" id="J4KLX7"/>
<dbReference type="GeneID" id="19890997"/>
<dbReference type="InterPro" id="IPR053137">
    <property type="entry name" value="NLR-like"/>
</dbReference>
<dbReference type="PANTHER" id="PTHR46082">
    <property type="entry name" value="ATP/GTP-BINDING PROTEIN-RELATED"/>
    <property type="match status" value="1"/>
</dbReference>
<dbReference type="RefSeq" id="XP_008601304.1">
    <property type="nucleotide sequence ID" value="XM_008603082.1"/>
</dbReference>
<gene>
    <name evidence="1" type="ORF">BBA_07985</name>
</gene>
<evidence type="ECO:0000313" key="2">
    <source>
        <dbReference type="Proteomes" id="UP000002762"/>
    </source>
</evidence>
<organism evidence="1 2">
    <name type="scientific">Beauveria bassiana (strain ARSEF 2860)</name>
    <name type="common">White muscardine disease fungus</name>
    <name type="synonym">Tritirachium shiotae</name>
    <dbReference type="NCBI Taxonomy" id="655819"/>
    <lineage>
        <taxon>Eukaryota</taxon>
        <taxon>Fungi</taxon>
        <taxon>Dikarya</taxon>
        <taxon>Ascomycota</taxon>
        <taxon>Pezizomycotina</taxon>
        <taxon>Sordariomycetes</taxon>
        <taxon>Hypocreomycetidae</taxon>
        <taxon>Hypocreales</taxon>
        <taxon>Cordycipitaceae</taxon>
        <taxon>Beauveria</taxon>
    </lineage>
</organism>